<dbReference type="Proteomes" id="UP001202328">
    <property type="component" value="Unassembled WGS sequence"/>
</dbReference>
<name>A0AAD4S6H9_9MAGN</name>
<reference evidence="2" key="1">
    <citation type="submission" date="2022-04" db="EMBL/GenBank/DDBJ databases">
        <title>A functionally conserved STORR gene fusion in Papaver species that diverged 16.8 million years ago.</title>
        <authorList>
            <person name="Catania T."/>
        </authorList>
    </citation>
    <scope>NUCLEOTIDE SEQUENCE</scope>
    <source>
        <strain evidence="2">S-188037</strain>
    </source>
</reference>
<keyword evidence="3" id="KW-1185">Reference proteome</keyword>
<dbReference type="Gene3D" id="3.40.50.2000">
    <property type="entry name" value="Glycogen Phosphorylase B"/>
    <property type="match status" value="1"/>
</dbReference>
<dbReference type="Pfam" id="PF00201">
    <property type="entry name" value="UDPGT"/>
    <property type="match status" value="1"/>
</dbReference>
<dbReference type="PANTHER" id="PTHR48045">
    <property type="entry name" value="UDP-GLYCOSYLTRANSFERASE 72B1"/>
    <property type="match status" value="1"/>
</dbReference>
<gene>
    <name evidence="2" type="ORF">MKW98_001738</name>
</gene>
<evidence type="ECO:0000313" key="2">
    <source>
        <dbReference type="EMBL" id="KAI3867304.1"/>
    </source>
</evidence>
<comment type="caution">
    <text evidence="2">The sequence shown here is derived from an EMBL/GenBank/DDBJ whole genome shotgun (WGS) entry which is preliminary data.</text>
</comment>
<dbReference type="PANTHER" id="PTHR48045:SF20">
    <property type="entry name" value="UDP-RHAMNOSE:RHAMNOSYLTRANSFERASE 1"/>
    <property type="match status" value="1"/>
</dbReference>
<keyword evidence="1" id="KW-0808">Transferase</keyword>
<dbReference type="InterPro" id="IPR002213">
    <property type="entry name" value="UDP_glucos_trans"/>
</dbReference>
<dbReference type="SUPFAM" id="SSF53756">
    <property type="entry name" value="UDP-Glycosyltransferase/glycogen phosphorylase"/>
    <property type="match status" value="1"/>
</dbReference>
<proteinExistence type="predicted"/>
<evidence type="ECO:0000256" key="1">
    <source>
        <dbReference type="ARBA" id="ARBA00022679"/>
    </source>
</evidence>
<sequence length="121" mass="14051">MRILEHPGCFLNHCGWSSVIEALGFGCPLILLPMINDQPLNARTLVWKEMGLEIERNEEDGTFTRESVAKSLRTVMVDEDGEKHRFIARELKQVFGNKSLNDEYVDRFSQYLREHRQTSPN</sequence>
<organism evidence="2 3">
    <name type="scientific">Papaver atlanticum</name>
    <dbReference type="NCBI Taxonomy" id="357466"/>
    <lineage>
        <taxon>Eukaryota</taxon>
        <taxon>Viridiplantae</taxon>
        <taxon>Streptophyta</taxon>
        <taxon>Embryophyta</taxon>
        <taxon>Tracheophyta</taxon>
        <taxon>Spermatophyta</taxon>
        <taxon>Magnoliopsida</taxon>
        <taxon>Ranunculales</taxon>
        <taxon>Papaveraceae</taxon>
        <taxon>Papaveroideae</taxon>
        <taxon>Papaver</taxon>
    </lineage>
</organism>
<accession>A0AAD4S6H9</accession>
<dbReference type="EMBL" id="JAJJMB010013564">
    <property type="protein sequence ID" value="KAI3867304.1"/>
    <property type="molecule type" value="Genomic_DNA"/>
</dbReference>
<dbReference type="AlphaFoldDB" id="A0AAD4S6H9"/>
<evidence type="ECO:0000313" key="3">
    <source>
        <dbReference type="Proteomes" id="UP001202328"/>
    </source>
</evidence>
<dbReference type="GO" id="GO:0008194">
    <property type="term" value="F:UDP-glycosyltransferase activity"/>
    <property type="evidence" value="ECO:0007669"/>
    <property type="project" value="InterPro"/>
</dbReference>
<protein>
    <submittedName>
        <fullName evidence="2">Uncharacterized protein</fullName>
    </submittedName>
</protein>